<organism evidence="4 5">
    <name type="scientific">Sorangium cellulosum</name>
    <name type="common">Polyangium cellulosum</name>
    <dbReference type="NCBI Taxonomy" id="56"/>
    <lineage>
        <taxon>Bacteria</taxon>
        <taxon>Pseudomonadati</taxon>
        <taxon>Myxococcota</taxon>
        <taxon>Polyangia</taxon>
        <taxon>Polyangiales</taxon>
        <taxon>Polyangiaceae</taxon>
        <taxon>Sorangium</taxon>
    </lineage>
</organism>
<reference evidence="4 5" key="1">
    <citation type="submission" date="2014-02" db="EMBL/GenBank/DDBJ databases">
        <title>The small core and large imbalanced accessory genome model reveals a collaborative survival strategy of Sorangium cellulosum strains in nature.</title>
        <authorList>
            <person name="Han K."/>
            <person name="Peng R."/>
            <person name="Blom J."/>
            <person name="Li Y.-Z."/>
        </authorList>
    </citation>
    <scope>NUCLEOTIDE SEQUENCE [LARGE SCALE GENOMIC DNA]</scope>
    <source>
        <strain evidence="4 5">So0157-18</strain>
    </source>
</reference>
<sequence>MRARIRDTEIYFDVEGMGLVPEGPEMRERPVMFVVHGGPGADHSSHKGGMTPLSDRAQLVYFDHRGQGRSARGPKETYTLENNVEDMEALRQHLGLDRIVVMGTSYGGMVAMAYALRYQQHISHLILVATAASHRLIDRSKQIVASRGTDQQKDACERLWAGKLESDEQFAEFLRIMGPLYSTTFDPQKAAEASARAIYNVEAWNVALERFMRTFDFTPRLPEIKVPTLVIAGRHDWICPPDLSEEIARLIPGADLRIFERSGHSVRADEPRALLDAIAGFLVYRR</sequence>
<dbReference type="PANTHER" id="PTHR43798">
    <property type="entry name" value="MONOACYLGLYCEROL LIPASE"/>
    <property type="match status" value="1"/>
</dbReference>
<dbReference type="GO" id="GO:0016020">
    <property type="term" value="C:membrane"/>
    <property type="evidence" value="ECO:0007669"/>
    <property type="project" value="TreeGrafter"/>
</dbReference>
<dbReference type="AlphaFoldDB" id="A0A150PM22"/>
<evidence type="ECO:0000313" key="5">
    <source>
        <dbReference type="Proteomes" id="UP000075604"/>
    </source>
</evidence>
<dbReference type="GO" id="GO:0006508">
    <property type="term" value="P:proteolysis"/>
    <property type="evidence" value="ECO:0007669"/>
    <property type="project" value="InterPro"/>
</dbReference>
<dbReference type="Proteomes" id="UP000075604">
    <property type="component" value="Unassembled WGS sequence"/>
</dbReference>
<dbReference type="InterPro" id="IPR000073">
    <property type="entry name" value="AB_hydrolase_1"/>
</dbReference>
<keyword evidence="2" id="KW-0378">Hydrolase</keyword>
<protein>
    <submittedName>
        <fullName evidence="4">Prolyl aminopeptidase</fullName>
    </submittedName>
</protein>
<dbReference type="GO" id="GO:0004177">
    <property type="term" value="F:aminopeptidase activity"/>
    <property type="evidence" value="ECO:0007669"/>
    <property type="project" value="UniProtKB-KW"/>
</dbReference>
<dbReference type="PRINTS" id="PR00111">
    <property type="entry name" value="ABHYDROLASE"/>
</dbReference>
<gene>
    <name evidence="4" type="ORF">BE04_03755</name>
</gene>
<proteinExistence type="inferred from homology"/>
<dbReference type="PRINTS" id="PR00793">
    <property type="entry name" value="PROAMNOPTASE"/>
</dbReference>
<evidence type="ECO:0000256" key="1">
    <source>
        <dbReference type="ARBA" id="ARBA00010088"/>
    </source>
</evidence>
<dbReference type="SUPFAM" id="SSF53474">
    <property type="entry name" value="alpha/beta-Hydrolases"/>
    <property type="match status" value="1"/>
</dbReference>
<dbReference type="PANTHER" id="PTHR43798:SF33">
    <property type="entry name" value="HYDROLASE, PUTATIVE (AFU_ORTHOLOGUE AFUA_2G14860)-RELATED"/>
    <property type="match status" value="1"/>
</dbReference>
<dbReference type="InterPro" id="IPR002410">
    <property type="entry name" value="Peptidase_S33"/>
</dbReference>
<accession>A0A150PM22</accession>
<dbReference type="Gene3D" id="3.40.50.1820">
    <property type="entry name" value="alpha/beta hydrolase"/>
    <property type="match status" value="1"/>
</dbReference>
<keyword evidence="4" id="KW-0645">Protease</keyword>
<evidence type="ECO:0000256" key="2">
    <source>
        <dbReference type="ARBA" id="ARBA00022801"/>
    </source>
</evidence>
<dbReference type="InterPro" id="IPR050266">
    <property type="entry name" value="AB_hydrolase_sf"/>
</dbReference>
<dbReference type="Pfam" id="PF00561">
    <property type="entry name" value="Abhydrolase_1"/>
    <property type="match status" value="1"/>
</dbReference>
<dbReference type="EMBL" id="JELX01002036">
    <property type="protein sequence ID" value="KYF56735.1"/>
    <property type="molecule type" value="Genomic_DNA"/>
</dbReference>
<dbReference type="InterPro" id="IPR029058">
    <property type="entry name" value="AB_hydrolase_fold"/>
</dbReference>
<evidence type="ECO:0000259" key="3">
    <source>
        <dbReference type="Pfam" id="PF00561"/>
    </source>
</evidence>
<comment type="similarity">
    <text evidence="1">Belongs to the peptidase S33 family.</text>
</comment>
<feature type="domain" description="AB hydrolase-1" evidence="3">
    <location>
        <begin position="30"/>
        <end position="266"/>
    </location>
</feature>
<name>A0A150PM22_SORCE</name>
<evidence type="ECO:0000313" key="4">
    <source>
        <dbReference type="EMBL" id="KYF56735.1"/>
    </source>
</evidence>
<comment type="caution">
    <text evidence="4">The sequence shown here is derived from an EMBL/GenBank/DDBJ whole genome shotgun (WGS) entry which is preliminary data.</text>
</comment>
<keyword evidence="4" id="KW-0031">Aminopeptidase</keyword>